<protein>
    <submittedName>
        <fullName evidence="7">Cytochrome b5</fullName>
    </submittedName>
</protein>
<dbReference type="InterPro" id="IPR018506">
    <property type="entry name" value="Cyt_B5_heme-BS"/>
</dbReference>
<dbReference type="PROSITE" id="PS50255">
    <property type="entry name" value="CYTOCHROME_B5_2"/>
    <property type="match status" value="1"/>
</dbReference>
<reference evidence="7 8" key="2">
    <citation type="journal article" date="2017" name="Genome Biol.">
        <title>New reference genome sequences of hot pepper reveal the massive evolution of plant disease-resistance genes by retroduplication.</title>
        <authorList>
            <person name="Kim S."/>
            <person name="Park J."/>
            <person name="Yeom S.I."/>
            <person name="Kim Y.M."/>
            <person name="Seo E."/>
            <person name="Kim K.T."/>
            <person name="Kim M.S."/>
            <person name="Lee J.M."/>
            <person name="Cheong K."/>
            <person name="Shin H.S."/>
            <person name="Kim S.B."/>
            <person name="Han K."/>
            <person name="Lee J."/>
            <person name="Park M."/>
            <person name="Lee H.A."/>
            <person name="Lee H.Y."/>
            <person name="Lee Y."/>
            <person name="Oh S."/>
            <person name="Lee J.H."/>
            <person name="Choi E."/>
            <person name="Choi E."/>
            <person name="Lee S.E."/>
            <person name="Jeon J."/>
            <person name="Kim H."/>
            <person name="Choi G."/>
            <person name="Song H."/>
            <person name="Lee J."/>
            <person name="Lee S.C."/>
            <person name="Kwon J.K."/>
            <person name="Lee H.Y."/>
            <person name="Koo N."/>
            <person name="Hong Y."/>
            <person name="Kim R.W."/>
            <person name="Kang W.H."/>
            <person name="Huh J.H."/>
            <person name="Kang B.C."/>
            <person name="Yang T.J."/>
            <person name="Lee Y.H."/>
            <person name="Bennetzen J.L."/>
            <person name="Choi D."/>
        </authorList>
    </citation>
    <scope>NUCLEOTIDE SEQUENCE [LARGE SCALE GENOMIC DNA]</scope>
    <source>
        <strain evidence="8">cv. CM334</strain>
    </source>
</reference>
<dbReference type="STRING" id="4072.A0A2G2YYE4"/>
<dbReference type="PANTHER" id="PTHR19359">
    <property type="entry name" value="CYTOCHROME B5"/>
    <property type="match status" value="1"/>
</dbReference>
<dbReference type="Gene3D" id="3.10.120.10">
    <property type="entry name" value="Cytochrome b5-like heme/steroid binding domain"/>
    <property type="match status" value="1"/>
</dbReference>
<dbReference type="PRINTS" id="PR00363">
    <property type="entry name" value="CYTOCHROMEB5"/>
</dbReference>
<dbReference type="GO" id="GO:0020037">
    <property type="term" value="F:heme binding"/>
    <property type="evidence" value="ECO:0000318"/>
    <property type="project" value="GO_Central"/>
</dbReference>
<evidence type="ECO:0000313" key="7">
    <source>
        <dbReference type="EMBL" id="PHT74756.1"/>
    </source>
</evidence>
<organism evidence="7 8">
    <name type="scientific">Capsicum annuum</name>
    <name type="common">Capsicum pepper</name>
    <dbReference type="NCBI Taxonomy" id="4072"/>
    <lineage>
        <taxon>Eukaryota</taxon>
        <taxon>Viridiplantae</taxon>
        <taxon>Streptophyta</taxon>
        <taxon>Embryophyta</taxon>
        <taxon>Tracheophyta</taxon>
        <taxon>Spermatophyta</taxon>
        <taxon>Magnoliopsida</taxon>
        <taxon>eudicotyledons</taxon>
        <taxon>Gunneridae</taxon>
        <taxon>Pentapetalae</taxon>
        <taxon>asterids</taxon>
        <taxon>lamiids</taxon>
        <taxon>Solanales</taxon>
        <taxon>Solanaceae</taxon>
        <taxon>Solanoideae</taxon>
        <taxon>Capsiceae</taxon>
        <taxon>Capsicum</taxon>
    </lineage>
</organism>
<name>A0A2G2YYE4_CAPAN</name>
<dbReference type="EMBL" id="AYRZ02000008">
    <property type="protein sequence ID" value="PHT74756.1"/>
    <property type="molecule type" value="Genomic_DNA"/>
</dbReference>
<comment type="similarity">
    <text evidence="4 5">Belongs to the cytochrome b5 family.</text>
</comment>
<keyword evidence="3 5" id="KW-0408">Iron</keyword>
<dbReference type="SUPFAM" id="SSF55856">
    <property type="entry name" value="Cytochrome b5-like heme/steroid binding domain"/>
    <property type="match status" value="1"/>
</dbReference>
<dbReference type="SMART" id="SM01117">
    <property type="entry name" value="Cyt-b5"/>
    <property type="match status" value="1"/>
</dbReference>
<dbReference type="InterPro" id="IPR001199">
    <property type="entry name" value="Cyt_B5-like_heme/steroid-bd"/>
</dbReference>
<dbReference type="Proteomes" id="UP000222542">
    <property type="component" value="Unassembled WGS sequence"/>
</dbReference>
<dbReference type="GO" id="GO:0016020">
    <property type="term" value="C:membrane"/>
    <property type="evidence" value="ECO:0000318"/>
    <property type="project" value="GO_Central"/>
</dbReference>
<sequence>MYADLCVLVDEGVPSCFVEKKPKTGRLAMKYNLEPLQVNVDVVQLPTMLNSTESDTNFSSLIKAETLLLDALRPWELLSPSTSVHTPSNAMLGTTIGWPVYDVTSFLDDHPGGDEVLLTATGKDATDDFEDVGHSDDARELMNKYFIGEIVSSTLPVEPKYTPPTQATRVAGEQGSGNLWKILQFLLPLLILGGALAFRSFYQKE</sequence>
<gene>
    <name evidence="7" type="ORF">T459_22033</name>
</gene>
<dbReference type="InterPro" id="IPR050668">
    <property type="entry name" value="Cytochrome_b5"/>
</dbReference>
<reference evidence="7 8" key="1">
    <citation type="journal article" date="2014" name="Nat. Genet.">
        <title>Genome sequence of the hot pepper provides insights into the evolution of pungency in Capsicum species.</title>
        <authorList>
            <person name="Kim S."/>
            <person name="Park M."/>
            <person name="Yeom S.I."/>
            <person name="Kim Y.M."/>
            <person name="Lee J.M."/>
            <person name="Lee H.A."/>
            <person name="Seo E."/>
            <person name="Choi J."/>
            <person name="Cheong K."/>
            <person name="Kim K.T."/>
            <person name="Jung K."/>
            <person name="Lee G.W."/>
            <person name="Oh S.K."/>
            <person name="Bae C."/>
            <person name="Kim S.B."/>
            <person name="Lee H.Y."/>
            <person name="Kim S.Y."/>
            <person name="Kim M.S."/>
            <person name="Kang B.C."/>
            <person name="Jo Y.D."/>
            <person name="Yang H.B."/>
            <person name="Jeong H.J."/>
            <person name="Kang W.H."/>
            <person name="Kwon J.K."/>
            <person name="Shin C."/>
            <person name="Lim J.Y."/>
            <person name="Park J.H."/>
            <person name="Huh J.H."/>
            <person name="Kim J.S."/>
            <person name="Kim B.D."/>
            <person name="Cohen O."/>
            <person name="Paran I."/>
            <person name="Suh M.C."/>
            <person name="Lee S.B."/>
            <person name="Kim Y.K."/>
            <person name="Shin Y."/>
            <person name="Noh S.J."/>
            <person name="Park J."/>
            <person name="Seo Y.S."/>
            <person name="Kwon S.Y."/>
            <person name="Kim H.A."/>
            <person name="Park J.M."/>
            <person name="Kim H.J."/>
            <person name="Choi S.B."/>
            <person name="Bosland P.W."/>
            <person name="Reeves G."/>
            <person name="Jo S.H."/>
            <person name="Lee B.W."/>
            <person name="Cho H.T."/>
            <person name="Choi H.S."/>
            <person name="Lee M.S."/>
            <person name="Yu Y."/>
            <person name="Do Choi Y."/>
            <person name="Park B.S."/>
            <person name="van Deynze A."/>
            <person name="Ashrafi H."/>
            <person name="Hill T."/>
            <person name="Kim W.T."/>
            <person name="Pai H.S."/>
            <person name="Ahn H.K."/>
            <person name="Yeam I."/>
            <person name="Giovannoni J.J."/>
            <person name="Rose J.K."/>
            <person name="Sorensen I."/>
            <person name="Lee S.J."/>
            <person name="Kim R.W."/>
            <person name="Choi I.Y."/>
            <person name="Choi B.S."/>
            <person name="Lim J.S."/>
            <person name="Lee Y.H."/>
            <person name="Choi D."/>
        </authorList>
    </citation>
    <scope>NUCLEOTIDE SEQUENCE [LARGE SCALE GENOMIC DNA]</scope>
    <source>
        <strain evidence="8">cv. CM334</strain>
    </source>
</reference>
<evidence type="ECO:0000256" key="2">
    <source>
        <dbReference type="ARBA" id="ARBA00022723"/>
    </source>
</evidence>
<keyword evidence="2 5" id="KW-0479">Metal-binding</keyword>
<dbReference type="Pfam" id="PF00173">
    <property type="entry name" value="Cyt-b5"/>
    <property type="match status" value="1"/>
</dbReference>
<feature type="domain" description="Cytochrome b5 heme-binding" evidence="6">
    <location>
        <begin position="97"/>
        <end position="151"/>
    </location>
</feature>
<evidence type="ECO:0000313" key="8">
    <source>
        <dbReference type="Proteomes" id="UP000222542"/>
    </source>
</evidence>
<comment type="caution">
    <text evidence="7">The sequence shown here is derived from an EMBL/GenBank/DDBJ whole genome shotgun (WGS) entry which is preliminary data.</text>
</comment>
<evidence type="ECO:0000256" key="5">
    <source>
        <dbReference type="RuleBase" id="RU362121"/>
    </source>
</evidence>
<evidence type="ECO:0000256" key="1">
    <source>
        <dbReference type="ARBA" id="ARBA00022617"/>
    </source>
</evidence>
<evidence type="ECO:0000256" key="4">
    <source>
        <dbReference type="ARBA" id="ARBA00038168"/>
    </source>
</evidence>
<proteinExistence type="inferred from homology"/>
<evidence type="ECO:0000259" key="6">
    <source>
        <dbReference type="PROSITE" id="PS50255"/>
    </source>
</evidence>
<keyword evidence="8" id="KW-1185">Reference proteome</keyword>
<dbReference type="GO" id="GO:0046872">
    <property type="term" value="F:metal ion binding"/>
    <property type="evidence" value="ECO:0007669"/>
    <property type="project" value="UniProtKB-UniRule"/>
</dbReference>
<dbReference type="PROSITE" id="PS00191">
    <property type="entry name" value="CYTOCHROME_B5_1"/>
    <property type="match status" value="1"/>
</dbReference>
<dbReference type="PANTHER" id="PTHR19359:SF135">
    <property type="entry name" value="CYTOCHROME B5 ISOFORM E"/>
    <property type="match status" value="1"/>
</dbReference>
<keyword evidence="1 5" id="KW-0349">Heme</keyword>
<dbReference type="AlphaFoldDB" id="A0A2G2YYE4"/>
<dbReference type="Gramene" id="PHT74756">
    <property type="protein sequence ID" value="PHT74756"/>
    <property type="gene ID" value="T459_22033"/>
</dbReference>
<evidence type="ECO:0000256" key="3">
    <source>
        <dbReference type="ARBA" id="ARBA00023004"/>
    </source>
</evidence>
<dbReference type="InterPro" id="IPR036400">
    <property type="entry name" value="Cyt_B5-like_heme/steroid_sf"/>
</dbReference>
<accession>A0A2G2YYE4</accession>